<protein>
    <submittedName>
        <fullName evidence="2">Uncharacterized protein</fullName>
    </submittedName>
</protein>
<sequence length="156" mass="18710">MANEPKLKFEKRKEQDKPKLDILQCICQFFRKIFSFITCHMFRCRQFTYTLERRATIILTRNLSICARNVHLVQVRRNEDKMLPFEFLMTYMCTNVDDALELKRNPQKISYLKEENVDKILEDVAFMLEKTNQLCLAEQKVINKKAPNITKKRRAN</sequence>
<keyword evidence="1" id="KW-1185">Reference proteome</keyword>
<name>A0A914E6W4_9BILA</name>
<dbReference type="WBParaSite" id="ACRNAN_scaffold5988.g33057.t1">
    <property type="protein sequence ID" value="ACRNAN_scaffold5988.g33057.t1"/>
    <property type="gene ID" value="ACRNAN_scaffold5988.g33057"/>
</dbReference>
<evidence type="ECO:0000313" key="2">
    <source>
        <dbReference type="WBParaSite" id="ACRNAN_scaffold5988.g33057.t1"/>
    </source>
</evidence>
<dbReference type="AlphaFoldDB" id="A0A914E6W4"/>
<evidence type="ECO:0000313" key="1">
    <source>
        <dbReference type="Proteomes" id="UP000887540"/>
    </source>
</evidence>
<dbReference type="Proteomes" id="UP000887540">
    <property type="component" value="Unplaced"/>
</dbReference>
<organism evidence="1 2">
    <name type="scientific">Acrobeloides nanus</name>
    <dbReference type="NCBI Taxonomy" id="290746"/>
    <lineage>
        <taxon>Eukaryota</taxon>
        <taxon>Metazoa</taxon>
        <taxon>Ecdysozoa</taxon>
        <taxon>Nematoda</taxon>
        <taxon>Chromadorea</taxon>
        <taxon>Rhabditida</taxon>
        <taxon>Tylenchina</taxon>
        <taxon>Cephalobomorpha</taxon>
        <taxon>Cephaloboidea</taxon>
        <taxon>Cephalobidae</taxon>
        <taxon>Acrobeloides</taxon>
    </lineage>
</organism>
<proteinExistence type="predicted"/>
<reference evidence="2" key="1">
    <citation type="submission" date="2022-11" db="UniProtKB">
        <authorList>
            <consortium name="WormBaseParasite"/>
        </authorList>
    </citation>
    <scope>IDENTIFICATION</scope>
</reference>
<accession>A0A914E6W4</accession>